<sequence>MVVLGVLTADIAALSITSKPILIAFARRPLDHPYSYQVETDAPRGSSVIYSLETAPEGMSVDATGIVSWVPDHEQAYYNDVTVKAVVGAGQTTQSFRVFVHGINDATKLNVMLKNMEFNNTHTAERPSRHLIFHIGDSQSYQQFWGNKMLGACTGPVPTHYPRMWGAYQSNNNTICSDLLNDGNLGQSFVRTGGHGSNYGNYSGEEASWGVSITPTAIQTNCNGGWAATVAFGHNDAKSGRSAEVFSRNMAAICDTLLNRNIVPIVFVIPDGVPGGNWGSAGALALYPEYADSMVAMAQRKNIPCADLRGGCQTSVNMGAATLTAGSLLNDQVHYRWNTTPPANTNSLHDWGGAMNIAMHELAHLIGYMYDCGAKSPVIGNTVYYPSGLPLDSLRTAWTTIENKPIAVPTPMSGTTIAAAPNPFNPSTEITCIFAGMQSYKVSLDIYDLTGKLITHLYSGTIHGKQAAAKFTWNASGIAAGMYVTMLRANGKVYSQKLILAR</sequence>
<dbReference type="EMBL" id="MFYX01000048">
    <property type="protein sequence ID" value="OGK05773.1"/>
    <property type="molecule type" value="Genomic_DNA"/>
</dbReference>
<gene>
    <name evidence="1" type="ORF">A2519_03170</name>
</gene>
<proteinExistence type="predicted"/>
<name>A0A1F7FGM6_UNCRA</name>
<dbReference type="Proteomes" id="UP000179243">
    <property type="component" value="Unassembled WGS sequence"/>
</dbReference>
<dbReference type="SUPFAM" id="SSF52266">
    <property type="entry name" value="SGNH hydrolase"/>
    <property type="match status" value="1"/>
</dbReference>
<dbReference type="InterPro" id="IPR013783">
    <property type="entry name" value="Ig-like_fold"/>
</dbReference>
<dbReference type="Pfam" id="PF05345">
    <property type="entry name" value="He_PIG"/>
    <property type="match status" value="1"/>
</dbReference>
<dbReference type="NCBIfam" id="TIGR04183">
    <property type="entry name" value="Por_Secre_tail"/>
    <property type="match status" value="1"/>
</dbReference>
<dbReference type="InterPro" id="IPR015919">
    <property type="entry name" value="Cadherin-like_sf"/>
</dbReference>
<dbReference type="Gene3D" id="3.40.50.1110">
    <property type="entry name" value="SGNH hydrolase"/>
    <property type="match status" value="1"/>
</dbReference>
<dbReference type="AlphaFoldDB" id="A0A1F7FGM6"/>
<comment type="caution">
    <text evidence="1">The sequence shown here is derived from an EMBL/GenBank/DDBJ whole genome shotgun (WGS) entry which is preliminary data.</text>
</comment>
<protein>
    <recommendedName>
        <fullName evidence="3">Secretion system C-terminal sorting domain-containing protein</fullName>
    </recommendedName>
</protein>
<dbReference type="InterPro" id="IPR036514">
    <property type="entry name" value="SGNH_hydro_sf"/>
</dbReference>
<evidence type="ECO:0000313" key="1">
    <source>
        <dbReference type="EMBL" id="OGK05773.1"/>
    </source>
</evidence>
<dbReference type="SUPFAM" id="SSF49313">
    <property type="entry name" value="Cadherin-like"/>
    <property type="match status" value="1"/>
</dbReference>
<organism evidence="1 2">
    <name type="scientific">Candidatus Raymondbacteria bacterium RIFOXYD12_FULL_49_13</name>
    <dbReference type="NCBI Taxonomy" id="1817890"/>
    <lineage>
        <taxon>Bacteria</taxon>
        <taxon>Raymondiibacteriota</taxon>
    </lineage>
</organism>
<dbReference type="Gene3D" id="2.60.40.10">
    <property type="entry name" value="Immunoglobulins"/>
    <property type="match status" value="1"/>
</dbReference>
<dbReference type="GO" id="GO:0005509">
    <property type="term" value="F:calcium ion binding"/>
    <property type="evidence" value="ECO:0007669"/>
    <property type="project" value="InterPro"/>
</dbReference>
<dbReference type="GO" id="GO:0016020">
    <property type="term" value="C:membrane"/>
    <property type="evidence" value="ECO:0007669"/>
    <property type="project" value="InterPro"/>
</dbReference>
<dbReference type="InterPro" id="IPR026444">
    <property type="entry name" value="Secre_tail"/>
</dbReference>
<accession>A0A1F7FGM6</accession>
<reference evidence="1 2" key="1">
    <citation type="journal article" date="2016" name="Nat. Commun.">
        <title>Thousands of microbial genomes shed light on interconnected biogeochemical processes in an aquifer system.</title>
        <authorList>
            <person name="Anantharaman K."/>
            <person name="Brown C.T."/>
            <person name="Hug L.A."/>
            <person name="Sharon I."/>
            <person name="Castelle C.J."/>
            <person name="Probst A.J."/>
            <person name="Thomas B.C."/>
            <person name="Singh A."/>
            <person name="Wilkins M.J."/>
            <person name="Karaoz U."/>
            <person name="Brodie E.L."/>
            <person name="Williams K.H."/>
            <person name="Hubbard S.S."/>
            <person name="Banfield J.F."/>
        </authorList>
    </citation>
    <scope>NUCLEOTIDE SEQUENCE [LARGE SCALE GENOMIC DNA]</scope>
</reference>
<evidence type="ECO:0000313" key="2">
    <source>
        <dbReference type="Proteomes" id="UP000179243"/>
    </source>
</evidence>
<evidence type="ECO:0008006" key="3">
    <source>
        <dbReference type="Google" id="ProtNLM"/>
    </source>
</evidence>